<name>A0A5R9GVQ5_9PROT</name>
<dbReference type="GO" id="GO:0015074">
    <property type="term" value="P:DNA integration"/>
    <property type="evidence" value="ECO:0007669"/>
    <property type="project" value="InterPro"/>
</dbReference>
<dbReference type="Gene3D" id="1.10.443.10">
    <property type="entry name" value="Intergrase catalytic core"/>
    <property type="match status" value="1"/>
</dbReference>
<dbReference type="PROSITE" id="PS51898">
    <property type="entry name" value="TYR_RECOMBINASE"/>
    <property type="match status" value="1"/>
</dbReference>
<dbReference type="Proteomes" id="UP000306585">
    <property type="component" value="Unassembled WGS sequence"/>
</dbReference>
<dbReference type="InterPro" id="IPR011010">
    <property type="entry name" value="DNA_brk_join_enz"/>
</dbReference>
<organism evidence="3 4">
    <name type="scientific">Mariprofundus erugo</name>
    <dbReference type="NCBI Taxonomy" id="2528639"/>
    <lineage>
        <taxon>Bacteria</taxon>
        <taxon>Pseudomonadati</taxon>
        <taxon>Pseudomonadota</taxon>
        <taxon>Candidatius Mariprofundia</taxon>
        <taxon>Mariprofundales</taxon>
        <taxon>Mariprofundaceae</taxon>
        <taxon>Mariprofundus</taxon>
    </lineage>
</organism>
<keyword evidence="1" id="KW-0233">DNA recombination</keyword>
<dbReference type="AlphaFoldDB" id="A0A5R9GVQ5"/>
<sequence>MPVCKQQIASRGKSKPTDPIVDVHKDNISRIFKWACEAAEIEGLRFHDLRHEATSRLVEAGIPIPIAMTFTGHTTLQMIDRYTHLTHQGQAEAIERAGL</sequence>
<reference evidence="3 4" key="1">
    <citation type="journal article" date="2019" name="Appl. Environ. Microbiol.">
        <title>Environmental Evidence and Genomic Insight of Iron-oxidizing Bacteria Preference Towards More Corrosion Resistant Stainless Steel at Higher Salinities.</title>
        <authorList>
            <person name="Garrison C.E."/>
            <person name="Price K.A."/>
            <person name="Field E.K."/>
        </authorList>
    </citation>
    <scope>NUCLEOTIDE SEQUENCE [LARGE SCALE GENOMIC DNA]</scope>
    <source>
        <strain evidence="3 4">P3</strain>
    </source>
</reference>
<keyword evidence="4" id="KW-1185">Reference proteome</keyword>
<evidence type="ECO:0000313" key="4">
    <source>
        <dbReference type="Proteomes" id="UP000306585"/>
    </source>
</evidence>
<dbReference type="SUPFAM" id="SSF56349">
    <property type="entry name" value="DNA breaking-rejoining enzymes"/>
    <property type="match status" value="1"/>
</dbReference>
<dbReference type="GO" id="GO:0003677">
    <property type="term" value="F:DNA binding"/>
    <property type="evidence" value="ECO:0007669"/>
    <property type="project" value="InterPro"/>
</dbReference>
<gene>
    <name evidence="3" type="ORF">FEF65_07165</name>
</gene>
<evidence type="ECO:0000259" key="2">
    <source>
        <dbReference type="PROSITE" id="PS51898"/>
    </source>
</evidence>
<dbReference type="InterPro" id="IPR013762">
    <property type="entry name" value="Integrase-like_cat_sf"/>
</dbReference>
<proteinExistence type="predicted"/>
<dbReference type="GO" id="GO:0006310">
    <property type="term" value="P:DNA recombination"/>
    <property type="evidence" value="ECO:0007669"/>
    <property type="project" value="UniProtKB-KW"/>
</dbReference>
<dbReference type="InterPro" id="IPR002104">
    <property type="entry name" value="Integrase_catalytic"/>
</dbReference>
<dbReference type="RefSeq" id="WP_138239130.1">
    <property type="nucleotide sequence ID" value="NZ_VBRY01000006.1"/>
</dbReference>
<accession>A0A5R9GVQ5</accession>
<comment type="caution">
    <text evidence="3">The sequence shown here is derived from an EMBL/GenBank/DDBJ whole genome shotgun (WGS) entry which is preliminary data.</text>
</comment>
<feature type="domain" description="Tyr recombinase" evidence="2">
    <location>
        <begin position="1"/>
        <end position="95"/>
    </location>
</feature>
<dbReference type="Pfam" id="PF00589">
    <property type="entry name" value="Phage_integrase"/>
    <property type="match status" value="1"/>
</dbReference>
<protein>
    <recommendedName>
        <fullName evidence="2">Tyr recombinase domain-containing protein</fullName>
    </recommendedName>
</protein>
<evidence type="ECO:0000256" key="1">
    <source>
        <dbReference type="ARBA" id="ARBA00023172"/>
    </source>
</evidence>
<dbReference type="EMBL" id="VBRY01000006">
    <property type="protein sequence ID" value="TLS67214.1"/>
    <property type="molecule type" value="Genomic_DNA"/>
</dbReference>
<evidence type="ECO:0000313" key="3">
    <source>
        <dbReference type="EMBL" id="TLS67214.1"/>
    </source>
</evidence>